<dbReference type="OrthoDB" id="7204250at2"/>
<evidence type="ECO:0000313" key="2">
    <source>
        <dbReference type="EMBL" id="ROU03197.1"/>
    </source>
</evidence>
<dbReference type="InterPro" id="IPR003754">
    <property type="entry name" value="4pyrrol_synth_uPrphyn_synth"/>
</dbReference>
<dbReference type="Proteomes" id="UP000268016">
    <property type="component" value="Unassembled WGS sequence"/>
</dbReference>
<proteinExistence type="predicted"/>
<gene>
    <name evidence="2" type="ORF">EAT49_07870</name>
</gene>
<dbReference type="Gene3D" id="3.40.50.10090">
    <property type="match status" value="2"/>
</dbReference>
<keyword evidence="3" id="KW-1185">Reference proteome</keyword>
<comment type="caution">
    <text evidence="2">The sequence shown here is derived from an EMBL/GenBank/DDBJ whole genome shotgun (WGS) entry which is preliminary data.</text>
</comment>
<reference evidence="2 3" key="1">
    <citation type="submission" date="2018-10" db="EMBL/GenBank/DDBJ databases">
        <title>Histidinibacterium lentulum gen. nov., sp. nov., a marine bacterium from the culture broth of Picochlorum sp. 122.</title>
        <authorList>
            <person name="Wang G."/>
        </authorList>
    </citation>
    <scope>NUCLEOTIDE SEQUENCE [LARGE SCALE GENOMIC DNA]</scope>
    <source>
        <strain evidence="2 3">B17</strain>
    </source>
</reference>
<evidence type="ECO:0000313" key="3">
    <source>
        <dbReference type="Proteomes" id="UP000268016"/>
    </source>
</evidence>
<dbReference type="GO" id="GO:0004852">
    <property type="term" value="F:uroporphyrinogen-III synthase activity"/>
    <property type="evidence" value="ECO:0007669"/>
    <property type="project" value="InterPro"/>
</dbReference>
<evidence type="ECO:0000259" key="1">
    <source>
        <dbReference type="Pfam" id="PF02602"/>
    </source>
</evidence>
<dbReference type="GO" id="GO:0033014">
    <property type="term" value="P:tetrapyrrole biosynthetic process"/>
    <property type="evidence" value="ECO:0007669"/>
    <property type="project" value="InterPro"/>
</dbReference>
<name>A0A3N2R704_9RHOB</name>
<dbReference type="AlphaFoldDB" id="A0A3N2R704"/>
<sequence>MTPILLVTRPLPEAERFVRTVMARLARRPQVILSPLMDIVTLGVETPPDVAGLVLTSARGAEAAGRLGLPRGLSAWCVGAQTEAAAEAAGLVALPGGGDADALVSRVLAARPKGPLLHLRGAHARGDVAARLSAGGVETIERVVYDQRARPPSDEALAALRGTAPVIAPVFSPRSAALLAEAGPVRAPLAVAAISPAAAEAAAPLGAARIGVADRPDGSAMAVLTCRLLEETPQAHPSA</sequence>
<dbReference type="SUPFAM" id="SSF69618">
    <property type="entry name" value="HemD-like"/>
    <property type="match status" value="1"/>
</dbReference>
<dbReference type="RefSeq" id="WP_123641745.1">
    <property type="nucleotide sequence ID" value="NZ_ML119083.1"/>
</dbReference>
<dbReference type="CDD" id="cd06578">
    <property type="entry name" value="HemD"/>
    <property type="match status" value="1"/>
</dbReference>
<dbReference type="InterPro" id="IPR036108">
    <property type="entry name" value="4pyrrol_syn_uPrphyn_synt_sf"/>
</dbReference>
<dbReference type="EMBL" id="RDRB01000003">
    <property type="protein sequence ID" value="ROU03197.1"/>
    <property type="molecule type" value="Genomic_DNA"/>
</dbReference>
<protein>
    <submittedName>
        <fullName evidence="2">Uroporphyrinogen-III synthase</fullName>
    </submittedName>
</protein>
<accession>A0A3N2R704</accession>
<organism evidence="2 3">
    <name type="scientific">Histidinibacterium lentulum</name>
    <dbReference type="NCBI Taxonomy" id="2480588"/>
    <lineage>
        <taxon>Bacteria</taxon>
        <taxon>Pseudomonadati</taxon>
        <taxon>Pseudomonadota</taxon>
        <taxon>Alphaproteobacteria</taxon>
        <taxon>Rhodobacterales</taxon>
        <taxon>Paracoccaceae</taxon>
        <taxon>Histidinibacterium</taxon>
    </lineage>
</organism>
<feature type="domain" description="Tetrapyrrole biosynthesis uroporphyrinogen III synthase" evidence="1">
    <location>
        <begin position="30"/>
        <end position="221"/>
    </location>
</feature>
<dbReference type="Pfam" id="PF02602">
    <property type="entry name" value="HEM4"/>
    <property type="match status" value="1"/>
</dbReference>